<keyword evidence="3 12" id="KW-0812">Transmembrane</keyword>
<dbReference type="GO" id="GO:0050982">
    <property type="term" value="P:detection of mechanical stimulus"/>
    <property type="evidence" value="ECO:0007669"/>
    <property type="project" value="TreeGrafter"/>
</dbReference>
<feature type="domain" description="GAIN-B" evidence="14">
    <location>
        <begin position="665"/>
        <end position="824"/>
    </location>
</feature>
<sequence length="1919" mass="217546">MNDTRTELIVNDTLELNISPKLLSTGLKLVTFELQGVNESSLTARDFAFIEVEKAPLVVTIAGGTEIIRSKQRPIALDASSSYDSDSSDETFQGVKFEWSCYTDVTSSGSYSIVNKLVAAVGVGTLFKLSDNEVFPEGIEEPKVTLDAKNFINNQTYYVVLTVTKDNRTASATQIVHVHNEDLLEIRIMCTMNCDSPASASSRISLRTDCNSKRCPVAFKYSWSLFRNSGNASHPKWSSQTDFQSLLSTKVDSKNLVIKEQMLATGSSYKVKVDVKSANGSFGWAAYQFYTLVVPSGGKCKGTQLDKKDVGSWVKITCQGWKDGNLPLSYESIQELEDGELDMLSYGVWPNSIVYIPPSYKDDIRFKVAIVNVEGAAYTTKFSIKMKNHIISKICKMRTDRLEWLVQVAAILNKATKGDALVSHNATSTLLDKLEDLTKRISTQTAQGRNSETRHVREGYRLLLSCITNIMDSSSSRLLTANLSANFDEDEELPGEEHSTIRNGLQSTTLGKKESSDLSLLEFSDGEASFVFPYLDEEGLKSWIGDVSEVGIEMISYHFNPFVTDNSSNRIRSNVVSLVLKDDTGKALNTTELPSYIQINIPVSNYDPGNSTRSDHFLNPGRMQYHVVTVREVNTTVKMTITTKTASFLTVYVKFAKQPTETSYDRVIYSSEERRVNSTDNDCALGKACTHSIAFECRHSGKYYVGLLEISESRRELPQSRSRRSILSERASREKCVKFKDPPPTVAPQKEYVSLVPQYDFNRSLNYSVQVETIWCAFWSETKQRWTNKGCKVSQESNHSSLKCLCNHLTAFGGDILVAPNTIDFQRVQQAFDNVDPDDLLVLITLCSTFLVYFLVLVKARRADKVDATKDSPLIPLLEHQNGFYKYEVSITTGGWKSCGTTANVSMTLHGTENTTDFIKLTCDIPYDRKLFAEGNTDNFLLRHNMPLGEIFCVQIGHDISGEDPSWFISEILAVDCQTGQQWLFSCHRWLALERDDGDTFRRFYANDFREDDEFKRTFSALRRNGFADDHLWFSVIKKQPRNHFTRVQRASCCWSLLMLSMVTSAMFYEKEDPLEKKIQIGPFLLTPSQLIIALESALIVLPASLLIVFLFRKSEPKINTQGRRYHLEKSKKKPFCSLPHFCVYIGWFLCIGTAITSALFTVFYSLMWGGEKSKQWLATVVLSLTGDVIISQPIKILIVSIIVASRSGCSRRMTMDTKSTNGHDGKELTSVVNLSSWDVERAKKFKRNERRMYAYLKELVFSMTFFALLLIVCYGEKSDHRYKLNAATERSFQFFDNMGRYKITNTTQFWGWIENIFVPEVFVDDWYNGEREKVSEYIGNKRSILVGMPRLRQLRIKEKSCEVHKLFRDIVTSCFDSYSSTKEQKGTWIDLNSTSVLCPENWEYNADRRFGGFDSWGRFAVYSGGGYIANLGYNKLIAKRIINDLKENHWIDRQTRAVLVEFSLYNPPSNLLAVMTYYLEVLPSGFAGTFKSYGILSLSATNPQAHSKFLLFVLLFGILLACSFVVQCIKLYRQKCSYFKSVWNLLDIFQILTASSAMLLQWMRTKVATKTFETLKENPFLPISFHRVLLLLECEEVAICVAIVIATLRLLKCFYFNPQIIVFTWTLRRLFKPIASFFMVFIIVAMAHALLGFIAFGANVDMFGLVRNAIFSQFLMLLGQPVPLNELKETNPILGRLFFFTFVSSSIIIILNMFIAIINEYYADSNADKGGEDYELAQFIIERVLETVFGQKSKRKQTWSNHENFESDSFSEKSSLRGVPDGDSSPEWTPVMYRSCPQEISKKGRSLVNNNEDLIECSVWETAGPEHLMVRSSTNDTGFARVNLNKLSSYVADARRYNIMTDWDALGDYHGGENEKDCCEDEDDNDDDVDTEIDSSSDSGGNEDSISTDSEYTNKKKP</sequence>
<dbReference type="InterPro" id="IPR051223">
    <property type="entry name" value="Polycystin"/>
</dbReference>
<feature type="domain" description="PLAT" evidence="13">
    <location>
        <begin position="885"/>
        <end position="1005"/>
    </location>
</feature>
<dbReference type="Proteomes" id="UP000275408">
    <property type="component" value="Unassembled WGS sequence"/>
</dbReference>
<dbReference type="InterPro" id="IPR046338">
    <property type="entry name" value="GAIN_dom_sf"/>
</dbReference>
<evidence type="ECO:0000256" key="12">
    <source>
        <dbReference type="SAM" id="Phobius"/>
    </source>
</evidence>
<keyword evidence="8" id="KW-0325">Glycoprotein</keyword>
<comment type="subcellular location">
    <subcellularLocation>
        <location evidence="1">Membrane</location>
        <topology evidence="1">Multi-pass membrane protein</topology>
    </subcellularLocation>
</comment>
<feature type="transmembrane region" description="Helical" evidence="12">
    <location>
        <begin position="1048"/>
        <end position="1069"/>
    </location>
</feature>
<feature type="transmembrane region" description="Helical" evidence="12">
    <location>
        <begin position="1254"/>
        <end position="1273"/>
    </location>
</feature>
<feature type="transmembrane region" description="Helical" evidence="12">
    <location>
        <begin position="1584"/>
        <end position="1612"/>
    </location>
</feature>
<dbReference type="GO" id="GO:0005509">
    <property type="term" value="F:calcium ion binding"/>
    <property type="evidence" value="ECO:0007669"/>
    <property type="project" value="InterPro"/>
</dbReference>
<organism evidence="16 17">
    <name type="scientific">Pocillopora damicornis</name>
    <name type="common">Cauliflower coral</name>
    <name type="synonym">Millepora damicornis</name>
    <dbReference type="NCBI Taxonomy" id="46731"/>
    <lineage>
        <taxon>Eukaryota</taxon>
        <taxon>Metazoa</taxon>
        <taxon>Cnidaria</taxon>
        <taxon>Anthozoa</taxon>
        <taxon>Hexacorallia</taxon>
        <taxon>Scleractinia</taxon>
        <taxon>Astrocoeniina</taxon>
        <taxon>Pocilloporidae</taxon>
        <taxon>Pocillopora</taxon>
    </lineage>
</organism>
<evidence type="ECO:0000256" key="11">
    <source>
        <dbReference type="SAM" id="MobiDB-lite"/>
    </source>
</evidence>
<evidence type="ECO:0000313" key="17">
    <source>
        <dbReference type="Proteomes" id="UP000275408"/>
    </source>
</evidence>
<dbReference type="InterPro" id="IPR000203">
    <property type="entry name" value="GPS"/>
</dbReference>
<dbReference type="Pfam" id="PF02010">
    <property type="entry name" value="REJ"/>
    <property type="match status" value="1"/>
</dbReference>
<dbReference type="Pfam" id="PF08016">
    <property type="entry name" value="PKD_channel"/>
    <property type="match status" value="1"/>
</dbReference>
<feature type="transmembrane region" description="Helical" evidence="12">
    <location>
        <begin position="1638"/>
        <end position="1659"/>
    </location>
</feature>
<feature type="transmembrane region" description="Helical" evidence="12">
    <location>
        <begin position="1698"/>
        <end position="1719"/>
    </location>
</feature>
<feature type="transmembrane region" description="Helical" evidence="12">
    <location>
        <begin position="1089"/>
        <end position="1112"/>
    </location>
</feature>
<dbReference type="InterPro" id="IPR013783">
    <property type="entry name" value="Ig-like_fold"/>
</dbReference>
<name>A0A3M6UUX8_POCDA</name>
<evidence type="ECO:0000256" key="5">
    <source>
        <dbReference type="ARBA" id="ARBA00022989"/>
    </source>
</evidence>
<evidence type="ECO:0000259" key="13">
    <source>
        <dbReference type="PROSITE" id="PS50095"/>
    </source>
</evidence>
<evidence type="ECO:0000256" key="1">
    <source>
        <dbReference type="ARBA" id="ARBA00004141"/>
    </source>
</evidence>
<accession>A0A3M6UUX8</accession>
<evidence type="ECO:0000256" key="6">
    <source>
        <dbReference type="ARBA" id="ARBA00023136"/>
    </source>
</evidence>
<feature type="region of interest" description="Disordered" evidence="11">
    <location>
        <begin position="1874"/>
        <end position="1919"/>
    </location>
</feature>
<keyword evidence="17" id="KW-1185">Reference proteome</keyword>
<dbReference type="InterPro" id="IPR001024">
    <property type="entry name" value="PLAT/LH2_dom"/>
</dbReference>
<evidence type="ECO:0000256" key="7">
    <source>
        <dbReference type="ARBA" id="ARBA00023157"/>
    </source>
</evidence>
<dbReference type="PANTHER" id="PTHR10877:SF150">
    <property type="entry name" value="REJ DOMAIN-CONTAINING PROTEIN"/>
    <property type="match status" value="1"/>
</dbReference>
<dbReference type="PROSITE" id="PS50221">
    <property type="entry name" value="GAIN_B"/>
    <property type="match status" value="1"/>
</dbReference>
<dbReference type="PROSITE" id="PS51111">
    <property type="entry name" value="REJ"/>
    <property type="match status" value="1"/>
</dbReference>
<dbReference type="InterPro" id="IPR036392">
    <property type="entry name" value="PLAT/LH2_dom_sf"/>
</dbReference>
<dbReference type="EMBL" id="RCHS01000659">
    <property type="protein sequence ID" value="RMX57364.1"/>
    <property type="molecule type" value="Genomic_DNA"/>
</dbReference>
<evidence type="ECO:0000313" key="16">
    <source>
        <dbReference type="EMBL" id="RMX57364.1"/>
    </source>
</evidence>
<dbReference type="Gene3D" id="2.60.40.10">
    <property type="entry name" value="Immunoglobulins"/>
    <property type="match status" value="1"/>
</dbReference>
<dbReference type="OrthoDB" id="5979242at2759"/>
<feature type="transmembrane region" description="Helical" evidence="12">
    <location>
        <begin position="1142"/>
        <end position="1165"/>
    </location>
</feature>
<feature type="transmembrane region" description="Helical" evidence="12">
    <location>
        <begin position="840"/>
        <end position="858"/>
    </location>
</feature>
<dbReference type="PRINTS" id="PR01433">
    <property type="entry name" value="POLYCYSTIN2"/>
</dbReference>
<dbReference type="SMART" id="SM00308">
    <property type="entry name" value="LH2"/>
    <property type="match status" value="1"/>
</dbReference>
<dbReference type="GO" id="GO:0005262">
    <property type="term" value="F:calcium channel activity"/>
    <property type="evidence" value="ECO:0007669"/>
    <property type="project" value="TreeGrafter"/>
</dbReference>
<evidence type="ECO:0000256" key="8">
    <source>
        <dbReference type="ARBA" id="ARBA00023180"/>
    </source>
</evidence>
<proteinExistence type="inferred from homology"/>
<feature type="disulfide bond" evidence="9">
    <location>
        <begin position="1362"/>
        <end position="1375"/>
    </location>
</feature>
<feature type="transmembrane region" description="Helical" evidence="12">
    <location>
        <begin position="1177"/>
        <end position="1205"/>
    </location>
</feature>
<dbReference type="PROSITE" id="PS50095">
    <property type="entry name" value="PLAT"/>
    <property type="match status" value="1"/>
</dbReference>
<evidence type="ECO:0000256" key="9">
    <source>
        <dbReference type="PIRSR" id="PIRSR603915-2"/>
    </source>
</evidence>
<feature type="transmembrane region" description="Helical" evidence="12">
    <location>
        <begin position="1510"/>
        <end position="1530"/>
    </location>
</feature>
<gene>
    <name evidence="16" type="ORF">pdam_00016032</name>
</gene>
<comment type="caution">
    <text evidence="16">The sequence shown here is derived from an EMBL/GenBank/DDBJ whole genome shotgun (WGS) entry which is preliminary data.</text>
</comment>
<feature type="compositionally biased region" description="Acidic residues" evidence="11">
    <location>
        <begin position="1879"/>
        <end position="1896"/>
    </location>
</feature>
<evidence type="ECO:0000259" key="14">
    <source>
        <dbReference type="PROSITE" id="PS50221"/>
    </source>
</evidence>
<dbReference type="Pfam" id="PF20519">
    <property type="entry name" value="Polycystin_dom"/>
    <property type="match status" value="1"/>
</dbReference>
<dbReference type="Pfam" id="PF01825">
    <property type="entry name" value="GPS"/>
    <property type="match status" value="1"/>
</dbReference>
<dbReference type="Gene3D" id="2.60.220.50">
    <property type="match status" value="1"/>
</dbReference>
<feature type="compositionally biased region" description="Low complexity" evidence="11">
    <location>
        <begin position="1897"/>
        <end position="1908"/>
    </location>
</feature>
<keyword evidence="6 12" id="KW-0472">Membrane</keyword>
<evidence type="ECO:0000256" key="10">
    <source>
        <dbReference type="PROSITE-ProRule" id="PRU00152"/>
    </source>
</evidence>
<dbReference type="SUPFAM" id="SSF49723">
    <property type="entry name" value="Lipase/lipooxygenase domain (PLAT/LH2 domain)"/>
    <property type="match status" value="1"/>
</dbReference>
<dbReference type="Gene3D" id="2.40.180.10">
    <property type="entry name" value="Catalase core domain"/>
    <property type="match status" value="1"/>
</dbReference>
<keyword evidence="7" id="KW-1015">Disulfide bond</keyword>
<evidence type="ECO:0000256" key="2">
    <source>
        <dbReference type="ARBA" id="ARBA00007200"/>
    </source>
</evidence>
<comment type="similarity">
    <text evidence="2">Belongs to the polycystin family.</text>
</comment>
<feature type="region of interest" description="Disordered" evidence="11">
    <location>
        <begin position="1771"/>
        <end position="1791"/>
    </location>
</feature>
<reference evidence="16 17" key="1">
    <citation type="journal article" date="2018" name="Sci. Rep.">
        <title>Comparative analysis of the Pocillopora damicornis genome highlights role of immune system in coral evolution.</title>
        <authorList>
            <person name="Cunning R."/>
            <person name="Bay R.A."/>
            <person name="Gillette P."/>
            <person name="Baker A.C."/>
            <person name="Traylor-Knowles N."/>
        </authorList>
    </citation>
    <scope>NUCLEOTIDE SEQUENCE [LARGE SCALE GENOMIC DNA]</scope>
    <source>
        <strain evidence="16">RSMAS</strain>
        <tissue evidence="16">Whole animal</tissue>
    </source>
</reference>
<evidence type="ECO:0000259" key="15">
    <source>
        <dbReference type="PROSITE" id="PS51111"/>
    </source>
</evidence>
<evidence type="ECO:0000256" key="3">
    <source>
        <dbReference type="ARBA" id="ARBA00022692"/>
    </source>
</evidence>
<dbReference type="InterPro" id="IPR014010">
    <property type="entry name" value="REJ_dom"/>
</dbReference>
<dbReference type="Gene3D" id="1.10.287.70">
    <property type="match status" value="1"/>
</dbReference>
<evidence type="ECO:0008006" key="18">
    <source>
        <dbReference type="Google" id="ProtNLM"/>
    </source>
</evidence>
<dbReference type="GO" id="GO:0016020">
    <property type="term" value="C:membrane"/>
    <property type="evidence" value="ECO:0007669"/>
    <property type="project" value="UniProtKB-SubCell"/>
</dbReference>
<protein>
    <recommendedName>
        <fullName evidence="18">PLAT domain-containing protein</fullName>
    </recommendedName>
</protein>
<dbReference type="InterPro" id="IPR046791">
    <property type="entry name" value="Polycystin_dom"/>
</dbReference>
<dbReference type="InterPro" id="IPR013122">
    <property type="entry name" value="PKD1_2_channel"/>
</dbReference>
<evidence type="ECO:0000256" key="4">
    <source>
        <dbReference type="ARBA" id="ARBA00022729"/>
    </source>
</evidence>
<feature type="domain" description="REJ" evidence="15">
    <location>
        <begin position="1"/>
        <end position="333"/>
    </location>
</feature>
<dbReference type="InterPro" id="IPR002859">
    <property type="entry name" value="PKD/REJ-like"/>
</dbReference>
<keyword evidence="4" id="KW-0732">Signal</keyword>
<dbReference type="PANTHER" id="PTHR10877">
    <property type="entry name" value="POLYCYSTIN FAMILY MEMBER"/>
    <property type="match status" value="1"/>
</dbReference>
<dbReference type="Pfam" id="PF01477">
    <property type="entry name" value="PLAT"/>
    <property type="match status" value="1"/>
</dbReference>
<feature type="transmembrane region" description="Helical" evidence="12">
    <location>
        <begin position="1542"/>
        <end position="1564"/>
    </location>
</feature>
<dbReference type="InterPro" id="IPR057244">
    <property type="entry name" value="GAIN_B"/>
</dbReference>
<comment type="caution">
    <text evidence="10">Lacks conserved residue(s) required for the propagation of feature annotation.</text>
</comment>
<keyword evidence="5 12" id="KW-1133">Transmembrane helix</keyword>
<dbReference type="InterPro" id="IPR003915">
    <property type="entry name" value="PKD_2"/>
</dbReference>
<dbReference type="SMART" id="SM00303">
    <property type="entry name" value="GPS"/>
    <property type="match status" value="1"/>
</dbReference>